<feature type="domain" description="AAA" evidence="1">
    <location>
        <begin position="25"/>
        <end position="154"/>
    </location>
</feature>
<proteinExistence type="predicted"/>
<dbReference type="PANTHER" id="PTHR43566:SF1">
    <property type="entry name" value="AAA+ ATPASE DOMAIN-CONTAINING PROTEIN"/>
    <property type="match status" value="1"/>
</dbReference>
<feature type="domain" description="DUF4143" evidence="2">
    <location>
        <begin position="215"/>
        <end position="363"/>
    </location>
</feature>
<gene>
    <name evidence="3" type="ORF">COY13_02090</name>
</gene>
<dbReference type="Gene3D" id="3.40.50.300">
    <property type="entry name" value="P-loop containing nucleotide triphosphate hydrolases"/>
    <property type="match status" value="1"/>
</dbReference>
<dbReference type="SUPFAM" id="SSF52540">
    <property type="entry name" value="P-loop containing nucleoside triphosphate hydrolases"/>
    <property type="match status" value="1"/>
</dbReference>
<dbReference type="EMBL" id="PFOE01000061">
    <property type="protein sequence ID" value="PIZ67977.1"/>
    <property type="molecule type" value="Genomic_DNA"/>
</dbReference>
<evidence type="ECO:0000313" key="3">
    <source>
        <dbReference type="EMBL" id="PIZ67977.1"/>
    </source>
</evidence>
<sequence length="405" mass="47405">MKIPALIYQRRIAKEIMPYFNDEITIVIHGARQVGKTYLFYYLINALQEKKEKTFYFDLEDSLLLSTFNQGYTALLQLLQASGYQEDKAVYVFIDEIQYLDNPSSFIKLLTDHHKNIHLLVSGSSTFAIKSKFKDSLVGRTINFELFPLSFVEFIKFKGHDFSLNKINDPYHIALLKTLYTEYVMYGGYPKIVLTSSVEKKKKFLSQIIDSYIRKDIKDLGKIEDIKKFNRLLFVLASQTGQLLNVARLSKETSLSIPTINKYLFLLEQTFILKLLPPFSQNPHVEIVKNPKIYFYDSGLASLLWLHDFPKILIGNLFETSIFSEFVKKYGHDSLFFWRTKNKQEIDFILRLKKSILPIEVKINFGAFNKKTILAFCDRYRLAIFKVTALEGKKSYDYEIYPWEI</sequence>
<accession>A0A2M7U9T0</accession>
<evidence type="ECO:0000259" key="1">
    <source>
        <dbReference type="Pfam" id="PF13173"/>
    </source>
</evidence>
<dbReference type="PANTHER" id="PTHR43566">
    <property type="entry name" value="CONSERVED PROTEIN"/>
    <property type="match status" value="1"/>
</dbReference>
<dbReference type="Pfam" id="PF13635">
    <property type="entry name" value="DUF4143"/>
    <property type="match status" value="1"/>
</dbReference>
<comment type="caution">
    <text evidence="3">The sequence shown here is derived from an EMBL/GenBank/DDBJ whole genome shotgun (WGS) entry which is preliminary data.</text>
</comment>
<evidence type="ECO:0008006" key="5">
    <source>
        <dbReference type="Google" id="ProtNLM"/>
    </source>
</evidence>
<dbReference type="Pfam" id="PF13173">
    <property type="entry name" value="AAA_14"/>
    <property type="match status" value="1"/>
</dbReference>
<organism evidence="3 4">
    <name type="scientific">Candidatus Roizmanbacteria bacterium CG_4_10_14_0_2_um_filter_36_35</name>
    <dbReference type="NCBI Taxonomy" id="1974822"/>
    <lineage>
        <taxon>Bacteria</taxon>
        <taxon>Candidatus Roizmaniibacteriota</taxon>
    </lineage>
</organism>
<dbReference type="InterPro" id="IPR025420">
    <property type="entry name" value="DUF4143"/>
</dbReference>
<name>A0A2M7U9T0_9BACT</name>
<evidence type="ECO:0000259" key="2">
    <source>
        <dbReference type="Pfam" id="PF13635"/>
    </source>
</evidence>
<dbReference type="Proteomes" id="UP000230177">
    <property type="component" value="Unassembled WGS sequence"/>
</dbReference>
<evidence type="ECO:0000313" key="4">
    <source>
        <dbReference type="Proteomes" id="UP000230177"/>
    </source>
</evidence>
<reference evidence="4" key="1">
    <citation type="submission" date="2017-09" db="EMBL/GenBank/DDBJ databases">
        <title>Depth-based differentiation of microbial function through sediment-hosted aquifers and enrichment of novel symbionts in the deep terrestrial subsurface.</title>
        <authorList>
            <person name="Probst A.J."/>
            <person name="Ladd B."/>
            <person name="Jarett J.K."/>
            <person name="Geller-Mcgrath D.E."/>
            <person name="Sieber C.M.K."/>
            <person name="Emerson J.B."/>
            <person name="Anantharaman K."/>
            <person name="Thomas B.C."/>
            <person name="Malmstrom R."/>
            <person name="Stieglmeier M."/>
            <person name="Klingl A."/>
            <person name="Woyke T."/>
            <person name="Ryan C.M."/>
            <person name="Banfield J.F."/>
        </authorList>
    </citation>
    <scope>NUCLEOTIDE SEQUENCE [LARGE SCALE GENOMIC DNA]</scope>
</reference>
<dbReference type="InterPro" id="IPR027417">
    <property type="entry name" value="P-loop_NTPase"/>
</dbReference>
<dbReference type="AlphaFoldDB" id="A0A2M7U9T0"/>
<dbReference type="InterPro" id="IPR041682">
    <property type="entry name" value="AAA_14"/>
</dbReference>
<protein>
    <recommendedName>
        <fullName evidence="5">ATPase</fullName>
    </recommendedName>
</protein>